<dbReference type="Gene3D" id="3.40.50.150">
    <property type="entry name" value="Vaccinia Virus protein VP39"/>
    <property type="match status" value="1"/>
</dbReference>
<dbReference type="PIRSF" id="PIRSF017393">
    <property type="entry name" value="MTase_SAV2177"/>
    <property type="match status" value="1"/>
</dbReference>
<protein>
    <submittedName>
        <fullName evidence="2">SAM-dependent methyltransferase</fullName>
        <ecNumber evidence="2">2.1.1.-</ecNumber>
    </submittedName>
</protein>
<comment type="caution">
    <text evidence="2">The sequence shown here is derived from an EMBL/GenBank/DDBJ whole genome shotgun (WGS) entry which is preliminary data.</text>
</comment>
<reference evidence="2" key="1">
    <citation type="submission" date="2021-04" db="EMBL/GenBank/DDBJ databases">
        <title>Pseudonocardia sp. nov., isolated from sandy soil of mangrove forest.</title>
        <authorList>
            <person name="Zan Z."/>
            <person name="Huang R."/>
            <person name="Liu W."/>
        </authorList>
    </citation>
    <scope>NUCLEOTIDE SEQUENCE</scope>
    <source>
        <strain evidence="2">S2-4</strain>
    </source>
</reference>
<proteinExistence type="predicted"/>
<dbReference type="GO" id="GO:0008168">
    <property type="term" value="F:methyltransferase activity"/>
    <property type="evidence" value="ECO:0007669"/>
    <property type="project" value="UniProtKB-KW"/>
</dbReference>
<keyword evidence="3" id="KW-1185">Reference proteome</keyword>
<dbReference type="InterPro" id="IPR006764">
    <property type="entry name" value="SAM_dep_MeTrfase_SAV2177_type"/>
</dbReference>
<name>A0ABT1A7M6_9PSEU</name>
<gene>
    <name evidence="2" type="ORF">KDL28_28535</name>
</gene>
<dbReference type="RefSeq" id="WP_252443595.1">
    <property type="nucleotide sequence ID" value="NZ_JAGSOV010000061.1"/>
</dbReference>
<feature type="region of interest" description="Disordered" evidence="1">
    <location>
        <begin position="252"/>
        <end position="281"/>
    </location>
</feature>
<dbReference type="EC" id="2.1.1.-" evidence="2"/>
<keyword evidence="2" id="KW-0489">Methyltransferase</keyword>
<keyword evidence="2" id="KW-0808">Transferase</keyword>
<sequence>MSADDGDQGTGIDTTIPHSARIFNYWLGGKDHYPVDREAGDAWVAVDPTILRIAREQRAFLKRTVRYLAGEAGIRQFLDVGTGLPTAENTHEVAQHVAPDARIVYVDNDPLILAHARALMTSTEEGTTRYIHADMRDPAPMLVEAGEVLDFDEPVAILFMGVLGHLAKVEDARRVIRTLMGAAAPGSYLLLCDSIVVEGDEASLEAAEEYGSTGAVPYNYRPRDEVASFFDGLELVDPGLVSISLWRPEHPSGVTRIGRSDPEPLEQTIGGLARKPAVAPE</sequence>
<organism evidence="2 3">
    <name type="scientific">Pseudonocardia humida</name>
    <dbReference type="NCBI Taxonomy" id="2800819"/>
    <lineage>
        <taxon>Bacteria</taxon>
        <taxon>Bacillati</taxon>
        <taxon>Actinomycetota</taxon>
        <taxon>Actinomycetes</taxon>
        <taxon>Pseudonocardiales</taxon>
        <taxon>Pseudonocardiaceae</taxon>
        <taxon>Pseudonocardia</taxon>
    </lineage>
</organism>
<dbReference type="EMBL" id="JAGSOV010000061">
    <property type="protein sequence ID" value="MCO1659023.1"/>
    <property type="molecule type" value="Genomic_DNA"/>
</dbReference>
<dbReference type="SUPFAM" id="SSF53335">
    <property type="entry name" value="S-adenosyl-L-methionine-dependent methyltransferases"/>
    <property type="match status" value="1"/>
</dbReference>
<dbReference type="InterPro" id="IPR029063">
    <property type="entry name" value="SAM-dependent_MTases_sf"/>
</dbReference>
<dbReference type="Pfam" id="PF04672">
    <property type="entry name" value="Methyltransf_19"/>
    <property type="match status" value="1"/>
</dbReference>
<dbReference type="GO" id="GO:0032259">
    <property type="term" value="P:methylation"/>
    <property type="evidence" value="ECO:0007669"/>
    <property type="project" value="UniProtKB-KW"/>
</dbReference>
<accession>A0ABT1A7M6</accession>
<evidence type="ECO:0000313" key="3">
    <source>
        <dbReference type="Proteomes" id="UP001165283"/>
    </source>
</evidence>
<dbReference type="Proteomes" id="UP001165283">
    <property type="component" value="Unassembled WGS sequence"/>
</dbReference>
<evidence type="ECO:0000313" key="2">
    <source>
        <dbReference type="EMBL" id="MCO1659023.1"/>
    </source>
</evidence>
<evidence type="ECO:0000256" key="1">
    <source>
        <dbReference type="SAM" id="MobiDB-lite"/>
    </source>
</evidence>